<proteinExistence type="predicted"/>
<reference evidence="1 2" key="1">
    <citation type="submission" date="2014-07" db="EMBL/GenBank/DDBJ databases">
        <authorList>
            <person name="McCorrison J."/>
            <person name="Sanka R."/>
            <person name="Torralba M."/>
            <person name="Gillis M."/>
            <person name="Haft D.H."/>
            <person name="Methe B."/>
            <person name="Sutton G."/>
            <person name="Nelson K.E."/>
        </authorList>
    </citation>
    <scope>NUCLEOTIDE SEQUENCE [LARGE SCALE GENOMIC DNA]</scope>
    <source>
        <strain evidence="1 2">DNF00666</strain>
    </source>
</reference>
<evidence type="ECO:0008006" key="3">
    <source>
        <dbReference type="Google" id="ProtNLM"/>
    </source>
</evidence>
<gene>
    <name evidence="1" type="ORF">HMPREF0661_06380</name>
</gene>
<accession>A0A096C1J9</accession>
<name>A0A096C1J9_9BACT</name>
<sequence length="304" mass="36876">MSSFLQRIRESLFHVYDRKDLRRWENDPKSELPIYGVYHVMLDTGWEPLVRRQIDNLRKSGLLDATTTFFVSCIAGNQADVECLKRIINSDKLVIISNVTDPKRYEYPALEFIKQLSEREDCLFYYFHTKGISYQSLTSNDRLFCSFKKKIEAWREMLEYFIFDKWKVAVNVLNEGYDTYSCYRWPPRNYTMYSGSFWWASSAYIRTLPTFDKAVISTNRFYSEVWLFERNHRQFSAFDTIADLYFVRIPRSIYTDEQPKWLDKVCFSFTYNMRKIEKHIFKYNYKKRCQKCFQKLKNEIWLVL</sequence>
<dbReference type="AlphaFoldDB" id="A0A096C1J9"/>
<comment type="caution">
    <text evidence="1">The sequence shown here is derived from an EMBL/GenBank/DDBJ whole genome shotgun (WGS) entry which is preliminary data.</text>
</comment>
<dbReference type="Proteomes" id="UP000029578">
    <property type="component" value="Unassembled WGS sequence"/>
</dbReference>
<protein>
    <recommendedName>
        <fullName evidence="3">Glycosyltransferase</fullName>
    </recommendedName>
</protein>
<evidence type="ECO:0000313" key="1">
    <source>
        <dbReference type="EMBL" id="KGF48867.1"/>
    </source>
</evidence>
<dbReference type="EMBL" id="JRNS01000333">
    <property type="protein sequence ID" value="KGF48867.1"/>
    <property type="molecule type" value="Genomic_DNA"/>
</dbReference>
<evidence type="ECO:0000313" key="2">
    <source>
        <dbReference type="Proteomes" id="UP000029578"/>
    </source>
</evidence>
<dbReference type="RefSeq" id="WP_036864661.1">
    <property type="nucleotide sequence ID" value="NZ_JRNS01000333.1"/>
</dbReference>
<organism evidence="1 2">
    <name type="scientific">Prevotella melaninogenica DNF00666</name>
    <dbReference type="NCBI Taxonomy" id="1401073"/>
    <lineage>
        <taxon>Bacteria</taxon>
        <taxon>Pseudomonadati</taxon>
        <taxon>Bacteroidota</taxon>
        <taxon>Bacteroidia</taxon>
        <taxon>Bacteroidales</taxon>
        <taxon>Prevotellaceae</taxon>
        <taxon>Prevotella</taxon>
    </lineage>
</organism>